<proteinExistence type="predicted"/>
<dbReference type="AlphaFoldDB" id="A0A0S7XK04"/>
<dbReference type="PATRIC" id="fig|1703775.3.peg.2894"/>
<accession>A0A0S7XK04</accession>
<evidence type="ECO:0008006" key="3">
    <source>
        <dbReference type="Google" id="ProtNLM"/>
    </source>
</evidence>
<gene>
    <name evidence="1" type="ORF">AMJ44_15220</name>
</gene>
<organism evidence="1 2">
    <name type="scientific">candidate division WOR-1 bacterium DG_54_3</name>
    <dbReference type="NCBI Taxonomy" id="1703775"/>
    <lineage>
        <taxon>Bacteria</taxon>
        <taxon>Bacillati</taxon>
        <taxon>Saganbacteria</taxon>
    </lineage>
</organism>
<evidence type="ECO:0000313" key="1">
    <source>
        <dbReference type="EMBL" id="KPJ62746.1"/>
    </source>
</evidence>
<reference evidence="1 2" key="1">
    <citation type="journal article" date="2015" name="Microbiome">
        <title>Genomic resolution of linkages in carbon, nitrogen, and sulfur cycling among widespread estuary sediment bacteria.</title>
        <authorList>
            <person name="Baker B.J."/>
            <person name="Lazar C.S."/>
            <person name="Teske A.P."/>
            <person name="Dick G.J."/>
        </authorList>
    </citation>
    <scope>NUCLEOTIDE SEQUENCE [LARGE SCALE GENOMIC DNA]</scope>
    <source>
        <strain evidence="1">DG_54_3</strain>
    </source>
</reference>
<name>A0A0S7XK04_UNCSA</name>
<evidence type="ECO:0000313" key="2">
    <source>
        <dbReference type="Proteomes" id="UP000051861"/>
    </source>
</evidence>
<dbReference type="EMBL" id="LIZX01000257">
    <property type="protein sequence ID" value="KPJ62746.1"/>
    <property type="molecule type" value="Genomic_DNA"/>
</dbReference>
<dbReference type="Proteomes" id="UP000051861">
    <property type="component" value="Unassembled WGS sequence"/>
</dbReference>
<dbReference type="Pfam" id="PF20095">
    <property type="entry name" value="DUF6485"/>
    <property type="match status" value="1"/>
</dbReference>
<sequence>MECKEGANKKRCNCTYEPCDKKGICCDCIAYHWKRKELPACFFPPEVEKTYDRSIECFIRTVKGR</sequence>
<comment type="caution">
    <text evidence="1">The sequence shown here is derived from an EMBL/GenBank/DDBJ whole genome shotgun (WGS) entry which is preliminary data.</text>
</comment>
<protein>
    <recommendedName>
        <fullName evidence="3">Cytosolic protein</fullName>
    </recommendedName>
</protein>